<name>A0A7W9Q300_9ACTN</name>
<evidence type="ECO:0000256" key="1">
    <source>
        <dbReference type="SAM" id="Phobius"/>
    </source>
</evidence>
<dbReference type="EMBL" id="JACHJK010000028">
    <property type="protein sequence ID" value="MBB5932600.1"/>
    <property type="molecule type" value="Genomic_DNA"/>
</dbReference>
<sequence length="37" mass="3458">MPALQGSPAVTVPALLAAGSVVGLGGQLVNVTVMAAP</sequence>
<keyword evidence="1" id="KW-0472">Membrane</keyword>
<dbReference type="Proteomes" id="UP000585836">
    <property type="component" value="Unassembled WGS sequence"/>
</dbReference>
<reference evidence="2 3" key="1">
    <citation type="submission" date="2020-08" db="EMBL/GenBank/DDBJ databases">
        <title>Genomic Encyclopedia of Type Strains, Phase III (KMG-III): the genomes of soil and plant-associated and newly described type strains.</title>
        <authorList>
            <person name="Whitman W."/>
        </authorList>
    </citation>
    <scope>NUCLEOTIDE SEQUENCE [LARGE SCALE GENOMIC DNA]</scope>
    <source>
        <strain evidence="2 3">CECT 3313</strain>
    </source>
</reference>
<evidence type="ECO:0000313" key="2">
    <source>
        <dbReference type="EMBL" id="MBB5932600.1"/>
    </source>
</evidence>
<gene>
    <name evidence="2" type="ORF">FHS34_008110</name>
</gene>
<dbReference type="AlphaFoldDB" id="A0A7W9Q300"/>
<organism evidence="2 3">
    <name type="scientific">Streptomyces echinatus</name>
    <dbReference type="NCBI Taxonomy" id="67293"/>
    <lineage>
        <taxon>Bacteria</taxon>
        <taxon>Bacillati</taxon>
        <taxon>Actinomycetota</taxon>
        <taxon>Actinomycetes</taxon>
        <taxon>Kitasatosporales</taxon>
        <taxon>Streptomycetaceae</taxon>
        <taxon>Streptomyces</taxon>
    </lineage>
</organism>
<keyword evidence="1" id="KW-1133">Transmembrane helix</keyword>
<protein>
    <submittedName>
        <fullName evidence="2">2-methylcitrate dehydratase PrpD</fullName>
    </submittedName>
</protein>
<keyword evidence="3" id="KW-1185">Reference proteome</keyword>
<accession>A0A7W9Q300</accession>
<comment type="caution">
    <text evidence="2">The sequence shown here is derived from an EMBL/GenBank/DDBJ whole genome shotgun (WGS) entry which is preliminary data.</text>
</comment>
<evidence type="ECO:0000313" key="3">
    <source>
        <dbReference type="Proteomes" id="UP000585836"/>
    </source>
</evidence>
<keyword evidence="1" id="KW-0812">Transmembrane</keyword>
<proteinExistence type="predicted"/>
<feature type="transmembrane region" description="Helical" evidence="1">
    <location>
        <begin position="12"/>
        <end position="36"/>
    </location>
</feature>